<dbReference type="GO" id="GO:0002953">
    <property type="term" value="F:5'-deoxynucleotidase activity"/>
    <property type="evidence" value="ECO:0007669"/>
    <property type="project" value="InterPro"/>
</dbReference>
<dbReference type="InterPro" id="IPR006674">
    <property type="entry name" value="HD_domain"/>
</dbReference>
<dbReference type="EMBL" id="CP022530">
    <property type="protein sequence ID" value="ASP38457.1"/>
    <property type="molecule type" value="Genomic_DNA"/>
</dbReference>
<organism evidence="4 5">
    <name type="scientific">Bacterioplanes sanyensis</name>
    <dbReference type="NCBI Taxonomy" id="1249553"/>
    <lineage>
        <taxon>Bacteria</taxon>
        <taxon>Pseudomonadati</taxon>
        <taxon>Pseudomonadota</taxon>
        <taxon>Gammaproteobacteria</taxon>
        <taxon>Oceanospirillales</taxon>
        <taxon>Oceanospirillaceae</taxon>
        <taxon>Bacterioplanes</taxon>
    </lineage>
</organism>
<keyword evidence="1" id="KW-0479">Metal-binding</keyword>
<dbReference type="GO" id="GO:0005737">
    <property type="term" value="C:cytoplasm"/>
    <property type="evidence" value="ECO:0007669"/>
    <property type="project" value="TreeGrafter"/>
</dbReference>
<accession>A0A222FHA9</accession>
<evidence type="ECO:0000259" key="3">
    <source>
        <dbReference type="Pfam" id="PF13023"/>
    </source>
</evidence>
<protein>
    <submittedName>
        <fullName evidence="4">Phosphohydrolase</fullName>
    </submittedName>
</protein>
<evidence type="ECO:0000313" key="5">
    <source>
        <dbReference type="Proteomes" id="UP000202440"/>
    </source>
</evidence>
<evidence type="ECO:0000256" key="2">
    <source>
        <dbReference type="ARBA" id="ARBA00022801"/>
    </source>
</evidence>
<dbReference type="PANTHER" id="PTHR11845">
    <property type="entry name" value="5'-DEOXYNUCLEOTIDASE HDDC2"/>
    <property type="match status" value="1"/>
</dbReference>
<dbReference type="KEGG" id="bsan:CHH28_07125"/>
<dbReference type="InterPro" id="IPR039356">
    <property type="entry name" value="YfbR/HDDC2"/>
</dbReference>
<keyword evidence="2 4" id="KW-0378">Hydrolase</keyword>
<sequence>MNEIALLGLELDKLKSVYRKSYTSDGTRNENSAEHSWHLAVSLLGFAKYMPSEVNLDRCIRMALCHDICEIGAGDVCAYHDTSGKYERELAYMTVLQAQFSSFGAEAKELWAEYEEGTSLESQWVKVFDKLLPFVLNLSNEGRTWKEQTITRSMVLKHNEFIGGVAPDIHSWMLDQIDKAVDAGWLDPA</sequence>
<evidence type="ECO:0000256" key="1">
    <source>
        <dbReference type="ARBA" id="ARBA00022723"/>
    </source>
</evidence>
<dbReference type="AlphaFoldDB" id="A0A222FHA9"/>
<dbReference type="RefSeq" id="WP_094059649.1">
    <property type="nucleotide sequence ID" value="NZ_CP022530.1"/>
</dbReference>
<dbReference type="Gene3D" id="1.10.3210.10">
    <property type="entry name" value="Hypothetical protein af1432"/>
    <property type="match status" value="1"/>
</dbReference>
<dbReference type="SUPFAM" id="SSF109604">
    <property type="entry name" value="HD-domain/PDEase-like"/>
    <property type="match status" value="1"/>
</dbReference>
<proteinExistence type="predicted"/>
<dbReference type="OrthoDB" id="9796032at2"/>
<keyword evidence="5" id="KW-1185">Reference proteome</keyword>
<gene>
    <name evidence="4" type="ORF">CHH28_07125</name>
</gene>
<feature type="domain" description="HD" evidence="3">
    <location>
        <begin position="11"/>
        <end position="162"/>
    </location>
</feature>
<name>A0A222FHA9_9GAMM</name>
<dbReference type="Pfam" id="PF13023">
    <property type="entry name" value="HD_3"/>
    <property type="match status" value="1"/>
</dbReference>
<evidence type="ECO:0000313" key="4">
    <source>
        <dbReference type="EMBL" id="ASP38457.1"/>
    </source>
</evidence>
<dbReference type="Proteomes" id="UP000202440">
    <property type="component" value="Chromosome"/>
</dbReference>
<dbReference type="PANTHER" id="PTHR11845:SF13">
    <property type="entry name" value="5'-DEOXYNUCLEOTIDASE HDDC2"/>
    <property type="match status" value="1"/>
</dbReference>
<reference evidence="4 5" key="1">
    <citation type="submission" date="2017-07" db="EMBL/GenBank/DDBJ databases">
        <title>Annotated genome sequence of Bacterioplanes sanyensis isolated from Red Sea.</title>
        <authorList>
            <person name="Rehman Z.U."/>
        </authorList>
    </citation>
    <scope>NUCLEOTIDE SEQUENCE [LARGE SCALE GENOMIC DNA]</scope>
    <source>
        <strain evidence="4 5">NV9</strain>
    </source>
</reference>
<dbReference type="GO" id="GO:0046872">
    <property type="term" value="F:metal ion binding"/>
    <property type="evidence" value="ECO:0007669"/>
    <property type="project" value="UniProtKB-KW"/>
</dbReference>